<gene>
    <name evidence="8" type="primary">IPO11</name>
    <name evidence="8" type="ORF">HK099_001433</name>
</gene>
<dbReference type="PANTHER" id="PTHR10997:SF7">
    <property type="entry name" value="IMPORTIN-11"/>
    <property type="match status" value="1"/>
</dbReference>
<dbReference type="Pfam" id="PF25758">
    <property type="entry name" value="TPR_IPO11"/>
    <property type="match status" value="1"/>
</dbReference>
<keyword evidence="3" id="KW-0813">Transport</keyword>
<comment type="caution">
    <text evidence="8">The sequence shown here is derived from an EMBL/GenBank/DDBJ whole genome shotgun (WGS) entry which is preliminary data.</text>
</comment>
<name>A0AAD5U7J6_9FUNG</name>
<dbReference type="PROSITE" id="PS50166">
    <property type="entry name" value="IMPORTIN_B_NT"/>
    <property type="match status" value="1"/>
</dbReference>
<dbReference type="Pfam" id="PF03810">
    <property type="entry name" value="IBN_N"/>
    <property type="match status" value="1"/>
</dbReference>
<evidence type="ECO:0000313" key="9">
    <source>
        <dbReference type="Proteomes" id="UP001211065"/>
    </source>
</evidence>
<keyword evidence="6" id="KW-0812">Transmembrane</keyword>
<keyword evidence="9" id="KW-1185">Reference proteome</keyword>
<evidence type="ECO:0000256" key="4">
    <source>
        <dbReference type="ARBA" id="ARBA00023242"/>
    </source>
</evidence>
<keyword evidence="6" id="KW-1133">Transmembrane helix</keyword>
<evidence type="ECO:0000256" key="5">
    <source>
        <dbReference type="SAM" id="MobiDB-lite"/>
    </source>
</evidence>
<dbReference type="GO" id="GO:0005635">
    <property type="term" value="C:nuclear envelope"/>
    <property type="evidence" value="ECO:0007669"/>
    <property type="project" value="TreeGrafter"/>
</dbReference>
<evidence type="ECO:0000256" key="1">
    <source>
        <dbReference type="ARBA" id="ARBA00004123"/>
    </source>
</evidence>
<dbReference type="PANTHER" id="PTHR10997">
    <property type="entry name" value="IMPORTIN-7, 8, 11"/>
    <property type="match status" value="1"/>
</dbReference>
<dbReference type="EMBL" id="JADGJW010000014">
    <property type="protein sequence ID" value="KAJ3227584.1"/>
    <property type="molecule type" value="Genomic_DNA"/>
</dbReference>
<comment type="similarity">
    <text evidence="2">Belongs to the importin beta family.</text>
</comment>
<keyword evidence="6" id="KW-0472">Membrane</keyword>
<dbReference type="SUPFAM" id="SSF48371">
    <property type="entry name" value="ARM repeat"/>
    <property type="match status" value="1"/>
</dbReference>
<dbReference type="SMART" id="SM00913">
    <property type="entry name" value="IBN_N"/>
    <property type="match status" value="1"/>
</dbReference>
<comment type="subcellular location">
    <subcellularLocation>
        <location evidence="1">Nucleus</location>
    </subcellularLocation>
</comment>
<dbReference type="InterPro" id="IPR011989">
    <property type="entry name" value="ARM-like"/>
</dbReference>
<dbReference type="Proteomes" id="UP001211065">
    <property type="component" value="Unassembled WGS sequence"/>
</dbReference>
<sequence>MDLNNVFNELTKASSLNTEIRKEGEEILKQMETHPNFLKSLVLIYCNKNLDLKIRFLSIAYFKNGIDKYWRKTAKFPVSEMEKSEIRELLLSNFQEEEKKLATQSSVAIAKISRFDYPLYWPDLLHRLMNNIQHNAANNNSILVQQNCLITFHQVIKTLCSRSLMSSRKMLQQLAPDILSYLTQNFYSNLNLFLSTVEGNTSPDEKINSINFLKSSTIILRTLRRLSLHGFKDFEANEDNVRLFGSLLEYLKKFLQLRLIYSNSGSLLTSIDLFILKIGKFYLEIVKEKPVNFLSTPNSILVIKYYWSLLDAYLQDETKEFAMYERFLVQGMIIIKCLIKNSDFTLVRKDEDTEKRNQIKQYLTVEFFTPDFVDKMLKTLVTKYLVIAKEDLEHWQDDPESFVQEEEADHWEYNIRACTEKLIMDLFTKNKEILSPVVISMLSAVSENSCVDLKSILLKEAVYRTVGLVSHDLYNHLDFDNWFNSRLIAESTNHQHNYHIIRRRIAVVIGNWISVKASKEIRGSIYTVLLSLMKKEEDLCTRLTAVYNLKICVDDWDFEVDKFFNYFETSLNLFLSLINDTEEFESKIKVLNCLSVIIERMEEKILPFARTITSILPDLWTSSEGHHMFRSAIIVILKSLVKSLKGESLHLQEFVVPLIQSGVDTTQPGHIYLIDDAIELWLSVVQNSPQPTEVLFALLPFGIKLMEYGTDSLKAVLKIVEAYILLNPLSVLQIYAISIFTSLSQLIGSLKPEASKSILHLLDVTIQVCSRDLNLLKPLEEVLSSTGLLTKLLELILLNEEMGFILCSYLSIFARLTLFDANFCITFCKYSGGLLNPPLESVLPMLINAWVEKFDSMAHPKERKLSALALASLLIDNAIIDSKLELILNVLSSVVAEISGDLDNAQIYWKETRGGEEEELFIDTNSFHEARLKELQKFDPVYQENLKTFLNFKLSEYEKIFNIKFGSNTSFRSYLFESENSKVFETLKLKDMDESNANILNTSTKNQFNFDHIPLDFQNKIVNHEKLPLNTSSYNSSLDSHSNEIHHQNTNQFDLTNSVIANDQHLYQTNHQNNLNADINNSINHFSSPHNLTSTSQPYISTFPNPFNTNKRKHKIKYPQQITSEFEWKIPNFIENYCVDKTLDSLLFNDLKVVSNPIGPEFGRMQIVLFPRGIGAGKSTHLSFFLRPIKNSKELEMGSNWERKLTYCKIEVTKFNPFTTYRESYMEIDYGEGAMHNEEVLGFKGVPGVGFGEETFLSNEDLLEVLDYDGSLNFRVSVSQTDIVEIYQLDHFYEGKAFFAVRDSFLLPKFGPKDSQWELEVTTNEDDSFLSIYLLPVKSEIENELGGLFRRVVTTVDVKFFAGQERSALVGNKIFTGSFVFSEEENLKLGWKNFVSSDKILNPLDTYTISVSITVDPKFNQNHQYFPFSQALSSFSLSAKLNLYDQKYSQALQSDTAAKLEIANKKILEQEHLIMELNEYKKEYYNSKNTADSTENFLRLELEELKSKLNDNQIILKNQEATLKNTKCNLLNIKRYMDDTDATYLITHSDSGVILENSFTTDQIGNSEEFLNPNIVENLKRLILTCRSSVDEALIRANDGNYNKVKVAAITADLTMHLAELESARLTFIDLMEENNKNAELDLVEIECLEFDLESSRNLIFEALQKLTLKDEFTNNREEIDFFNSFGNYSDFNNKPRGTEEVLKSYESENTRLKQEINNLNFKLNNFQKFFMEAYELLVGKNNNIVLDQLTNLPSQLHSKINNYDIAEDIASNYPDTKVVTFVQDPQMKMNGPVIEEPTIIFEKWELMSENMVKPNVNTKKKFGTFSLLQIFVIFLGIFGFFASNFTCWNTIYNDAGFHVNNNLNSNSSLSGLDYRKGFIENECFNRNIYSVSHNMQNGYKKLLYYIKFRNLKSNFSLENNLTECKVASRQIASNISRFNVSSLQVTSSLPTTLSNPTTSVPTFSRTASNAVSPSSAATESQNLKTRDDISEANFRNILTAYKNLPIETKLVSNTMMKELLTGRQSISSPTLLPDLTDDTTKDLDKKIIHSVPENLLITTPTKNILQTNIKEVMNGISNIDINMLENEKVGDLPFDSKGASQGEEKDNRMINGKVFSSYAIIEDTQRKDSDFVNNLAVHEFLKENS</sequence>
<dbReference type="InterPro" id="IPR016024">
    <property type="entry name" value="ARM-type_fold"/>
</dbReference>
<dbReference type="GO" id="GO:0031267">
    <property type="term" value="F:small GTPase binding"/>
    <property type="evidence" value="ECO:0007669"/>
    <property type="project" value="InterPro"/>
</dbReference>
<feature type="compositionally biased region" description="Polar residues" evidence="5">
    <location>
        <begin position="1964"/>
        <end position="1984"/>
    </location>
</feature>
<evidence type="ECO:0000259" key="7">
    <source>
        <dbReference type="PROSITE" id="PS50166"/>
    </source>
</evidence>
<protein>
    <submittedName>
        <fullName evidence="8">Importin-11</fullName>
    </submittedName>
</protein>
<reference evidence="8" key="1">
    <citation type="submission" date="2020-05" db="EMBL/GenBank/DDBJ databases">
        <title>Phylogenomic resolution of chytrid fungi.</title>
        <authorList>
            <person name="Stajich J.E."/>
            <person name="Amses K."/>
            <person name="Simmons R."/>
            <person name="Seto K."/>
            <person name="Myers J."/>
            <person name="Bonds A."/>
            <person name="Quandt C.A."/>
            <person name="Barry K."/>
            <person name="Liu P."/>
            <person name="Grigoriev I."/>
            <person name="Longcore J.E."/>
            <person name="James T.Y."/>
        </authorList>
    </citation>
    <scope>NUCLEOTIDE SEQUENCE</scope>
    <source>
        <strain evidence="8">JEL0476</strain>
    </source>
</reference>
<dbReference type="GO" id="GO:0006606">
    <property type="term" value="P:protein import into nucleus"/>
    <property type="evidence" value="ECO:0007669"/>
    <property type="project" value="TreeGrafter"/>
</dbReference>
<evidence type="ECO:0000313" key="8">
    <source>
        <dbReference type="EMBL" id="KAJ3227584.1"/>
    </source>
</evidence>
<feature type="domain" description="Importin N-terminal" evidence="7">
    <location>
        <begin position="24"/>
        <end position="96"/>
    </location>
</feature>
<evidence type="ECO:0000256" key="3">
    <source>
        <dbReference type="ARBA" id="ARBA00022448"/>
    </source>
</evidence>
<dbReference type="InterPro" id="IPR001494">
    <property type="entry name" value="Importin-beta_N"/>
</dbReference>
<dbReference type="GO" id="GO:0005829">
    <property type="term" value="C:cytosol"/>
    <property type="evidence" value="ECO:0007669"/>
    <property type="project" value="TreeGrafter"/>
</dbReference>
<keyword evidence="4" id="KW-0539">Nucleus</keyword>
<evidence type="ECO:0000256" key="6">
    <source>
        <dbReference type="SAM" id="Phobius"/>
    </source>
</evidence>
<accession>A0AAD5U7J6</accession>
<feature type="region of interest" description="Disordered" evidence="5">
    <location>
        <begin position="1955"/>
        <end position="1985"/>
    </location>
</feature>
<evidence type="ECO:0000256" key="2">
    <source>
        <dbReference type="ARBA" id="ARBA00007991"/>
    </source>
</evidence>
<proteinExistence type="inferred from homology"/>
<dbReference type="InterPro" id="IPR058669">
    <property type="entry name" value="TPR_IPO7/11-like"/>
</dbReference>
<dbReference type="Gene3D" id="1.25.10.10">
    <property type="entry name" value="Leucine-rich Repeat Variant"/>
    <property type="match status" value="1"/>
</dbReference>
<feature type="transmembrane region" description="Helical" evidence="6">
    <location>
        <begin position="1823"/>
        <end position="1843"/>
    </location>
</feature>
<organism evidence="8 9">
    <name type="scientific">Clydaea vesicula</name>
    <dbReference type="NCBI Taxonomy" id="447962"/>
    <lineage>
        <taxon>Eukaryota</taxon>
        <taxon>Fungi</taxon>
        <taxon>Fungi incertae sedis</taxon>
        <taxon>Chytridiomycota</taxon>
        <taxon>Chytridiomycota incertae sedis</taxon>
        <taxon>Chytridiomycetes</taxon>
        <taxon>Lobulomycetales</taxon>
        <taxon>Lobulomycetaceae</taxon>
        <taxon>Clydaea</taxon>
    </lineage>
</organism>